<accession>A0AAW2Z6E5</accession>
<protein>
    <submittedName>
        <fullName evidence="2">Uncharacterized protein</fullName>
    </submittedName>
</protein>
<sequence>MPTKMLPWVNAPRDLLGRELMVEVFGTHPRRTKVAHSIVKFDREDDDEGETPQSPEPKKPPTRLHSLAALKPIITSKIGLQGLNEPQRNINNTHDSSEIDNTSAFDKRKLKVLKVDLPDPPLKEEDERNKNDIGAYKLQASSSTNNTPRILDIKALPLEKINVNIKTPTILSPRSKRTPRKSPRESVVEHQVHITEDDGMAAIMSKKEELKRLRMAIKS</sequence>
<dbReference type="EMBL" id="JAOPGA020001135">
    <property type="protein sequence ID" value="KAL0485403.1"/>
    <property type="molecule type" value="Genomic_DNA"/>
</dbReference>
<name>A0AAW2Z6E5_9EUKA</name>
<feature type="region of interest" description="Disordered" evidence="1">
    <location>
        <begin position="41"/>
        <end position="65"/>
    </location>
</feature>
<gene>
    <name evidence="2" type="ORF">AKO1_002945</name>
</gene>
<reference evidence="2 3" key="1">
    <citation type="submission" date="2024-03" db="EMBL/GenBank/DDBJ databases">
        <title>The Acrasis kona genome and developmental transcriptomes reveal deep origins of eukaryotic multicellular pathways.</title>
        <authorList>
            <person name="Sheikh S."/>
            <person name="Fu C.-J."/>
            <person name="Brown M.W."/>
            <person name="Baldauf S.L."/>
        </authorList>
    </citation>
    <scope>NUCLEOTIDE SEQUENCE [LARGE SCALE GENOMIC DNA]</scope>
    <source>
        <strain evidence="2 3">ATCC MYA-3509</strain>
    </source>
</reference>
<feature type="non-terminal residue" evidence="2">
    <location>
        <position position="219"/>
    </location>
</feature>
<evidence type="ECO:0000313" key="3">
    <source>
        <dbReference type="Proteomes" id="UP001431209"/>
    </source>
</evidence>
<feature type="compositionally biased region" description="Polar residues" evidence="1">
    <location>
        <begin position="84"/>
        <end position="103"/>
    </location>
</feature>
<organism evidence="2 3">
    <name type="scientific">Acrasis kona</name>
    <dbReference type="NCBI Taxonomy" id="1008807"/>
    <lineage>
        <taxon>Eukaryota</taxon>
        <taxon>Discoba</taxon>
        <taxon>Heterolobosea</taxon>
        <taxon>Tetramitia</taxon>
        <taxon>Eutetramitia</taxon>
        <taxon>Acrasidae</taxon>
        <taxon>Acrasis</taxon>
    </lineage>
</organism>
<dbReference type="AlphaFoldDB" id="A0AAW2Z6E5"/>
<evidence type="ECO:0000256" key="1">
    <source>
        <dbReference type="SAM" id="MobiDB-lite"/>
    </source>
</evidence>
<evidence type="ECO:0000313" key="2">
    <source>
        <dbReference type="EMBL" id="KAL0485403.1"/>
    </source>
</evidence>
<proteinExistence type="predicted"/>
<comment type="caution">
    <text evidence="2">The sequence shown here is derived from an EMBL/GenBank/DDBJ whole genome shotgun (WGS) entry which is preliminary data.</text>
</comment>
<dbReference type="Proteomes" id="UP001431209">
    <property type="component" value="Unassembled WGS sequence"/>
</dbReference>
<keyword evidence="3" id="KW-1185">Reference proteome</keyword>
<feature type="region of interest" description="Disordered" evidence="1">
    <location>
        <begin position="82"/>
        <end position="103"/>
    </location>
</feature>